<evidence type="ECO:0000313" key="1">
    <source>
        <dbReference type="EMBL" id="KAE9526659.1"/>
    </source>
</evidence>
<accession>A0A6G0T823</accession>
<sequence>MNKFQVETTKTTLCPRGNCKKSPHSTNFIPPNGSSRLRTAFAILSIITSKYSPSTIDISSIISILHLRQTCAVDGLDAISIPRSIVHSPLPIPAKECRVTPPIRQADAPVLAVTIVTSGVIIEKDKSVPFELTFLYLDFNGHTLFSKKNIPGGYRQNWFCYVNLYLPVKNILLLELTALTTSCCSSVSDSLRPVTLTKRVFKNSASCATGAFEIIIMTLSVLKWIVALPSPAKRLCTAMSFNAKR</sequence>
<proteinExistence type="predicted"/>
<name>A0A6G0T823_APHGL</name>
<evidence type="ECO:0000313" key="2">
    <source>
        <dbReference type="Proteomes" id="UP000475862"/>
    </source>
</evidence>
<protein>
    <submittedName>
        <fullName evidence="1">Uncharacterized protein</fullName>
    </submittedName>
</protein>
<dbReference type="EMBL" id="VYZN01000054">
    <property type="protein sequence ID" value="KAE9526659.1"/>
    <property type="molecule type" value="Genomic_DNA"/>
</dbReference>
<organism evidence="1 2">
    <name type="scientific">Aphis glycines</name>
    <name type="common">Soybean aphid</name>
    <dbReference type="NCBI Taxonomy" id="307491"/>
    <lineage>
        <taxon>Eukaryota</taxon>
        <taxon>Metazoa</taxon>
        <taxon>Ecdysozoa</taxon>
        <taxon>Arthropoda</taxon>
        <taxon>Hexapoda</taxon>
        <taxon>Insecta</taxon>
        <taxon>Pterygota</taxon>
        <taxon>Neoptera</taxon>
        <taxon>Paraneoptera</taxon>
        <taxon>Hemiptera</taxon>
        <taxon>Sternorrhyncha</taxon>
        <taxon>Aphidomorpha</taxon>
        <taxon>Aphidoidea</taxon>
        <taxon>Aphididae</taxon>
        <taxon>Aphidini</taxon>
        <taxon>Aphis</taxon>
        <taxon>Aphis</taxon>
    </lineage>
</organism>
<gene>
    <name evidence="1" type="ORF">AGLY_013307</name>
</gene>
<dbReference type="AlphaFoldDB" id="A0A6G0T823"/>
<comment type="caution">
    <text evidence="1">The sequence shown here is derived from an EMBL/GenBank/DDBJ whole genome shotgun (WGS) entry which is preliminary data.</text>
</comment>
<dbReference type="Proteomes" id="UP000475862">
    <property type="component" value="Unassembled WGS sequence"/>
</dbReference>
<reference evidence="1 2" key="1">
    <citation type="submission" date="2019-08" db="EMBL/GenBank/DDBJ databases">
        <title>The genome of the soybean aphid Biotype 1, its phylome, world population structure and adaptation to the North American continent.</title>
        <authorList>
            <person name="Giordano R."/>
            <person name="Donthu R.K."/>
            <person name="Hernandez A.G."/>
            <person name="Wright C.L."/>
            <person name="Zimin A.V."/>
        </authorList>
    </citation>
    <scope>NUCLEOTIDE SEQUENCE [LARGE SCALE GENOMIC DNA]</scope>
    <source>
        <tissue evidence="1">Whole aphids</tissue>
    </source>
</reference>
<keyword evidence="2" id="KW-1185">Reference proteome</keyword>